<reference evidence="1 2" key="1">
    <citation type="journal article" date="2014" name="Genome Announc.">
        <title>Draft Genome Sequences of Three Alkaliphilic Bacillus Strains, Bacillus wakoensis JCM 9140T, Bacillus akibai JCM 9157T, and Bacillus hemicellulosilyticus JCM 9152T.</title>
        <authorList>
            <person name="Yuki M."/>
            <person name="Oshima K."/>
            <person name="Suda W."/>
            <person name="Oshida Y."/>
            <person name="Kitamura K."/>
            <person name="Iida T."/>
            <person name="Hattori M."/>
            <person name="Ohkuma M."/>
        </authorList>
    </citation>
    <scope>NUCLEOTIDE SEQUENCE [LARGE SCALE GENOMIC DNA]</scope>
    <source>
        <strain evidence="1 2">JCM 9157</strain>
    </source>
</reference>
<sequence length="154" mass="17668">MDNNFDPVREYFTKNGNKDEVFSGIGDYVRKVLAQHFPESDLTQPSSSEQHVRTAQPYQQTKPIFTLQEQIIELHGFVIVQIPLAEDLLNHLIMEANTTHLVLYGLPSGEQKKIKLPSCVRSDSAKAIYKEQLLEIRLPKIQDDHYHQIAVKRG</sequence>
<keyword evidence="2" id="KW-1185">Reference proteome</keyword>
<proteinExistence type="predicted"/>
<dbReference type="AlphaFoldDB" id="W4QZ58"/>
<evidence type="ECO:0000313" key="1">
    <source>
        <dbReference type="EMBL" id="GAE37366.1"/>
    </source>
</evidence>
<evidence type="ECO:0008006" key="3">
    <source>
        <dbReference type="Google" id="ProtNLM"/>
    </source>
</evidence>
<dbReference type="OrthoDB" id="2905328at2"/>
<dbReference type="EMBL" id="BAUV01000068">
    <property type="protein sequence ID" value="GAE37366.1"/>
    <property type="molecule type" value="Genomic_DNA"/>
</dbReference>
<evidence type="ECO:0000313" key="2">
    <source>
        <dbReference type="Proteomes" id="UP000018896"/>
    </source>
</evidence>
<protein>
    <recommendedName>
        <fullName evidence="3">ArsA HSP20-like domain-containing protein</fullName>
    </recommendedName>
</protein>
<organism evidence="1 2">
    <name type="scientific">Halalkalibacter akibai (strain ATCC 43226 / DSM 21942 / CIP 109018 / JCM 9157 / 1139)</name>
    <name type="common">Bacillus akibai</name>
    <dbReference type="NCBI Taxonomy" id="1236973"/>
    <lineage>
        <taxon>Bacteria</taxon>
        <taxon>Bacillati</taxon>
        <taxon>Bacillota</taxon>
        <taxon>Bacilli</taxon>
        <taxon>Bacillales</taxon>
        <taxon>Bacillaceae</taxon>
        <taxon>Halalkalibacter</taxon>
    </lineage>
</organism>
<comment type="caution">
    <text evidence="1">The sequence shown here is derived from an EMBL/GenBank/DDBJ whole genome shotgun (WGS) entry which is preliminary data.</text>
</comment>
<dbReference type="CDD" id="cd00298">
    <property type="entry name" value="ACD_sHsps_p23-like"/>
    <property type="match status" value="1"/>
</dbReference>
<gene>
    <name evidence="1" type="ORF">JCM9157_4641</name>
</gene>
<accession>W4QZ58</accession>
<name>W4QZ58_HALA3</name>
<dbReference type="RefSeq" id="WP_035668056.1">
    <property type="nucleotide sequence ID" value="NZ_BAUV01000068.1"/>
</dbReference>
<dbReference type="STRING" id="1236973.JCM9157_4641"/>
<dbReference type="Proteomes" id="UP000018896">
    <property type="component" value="Unassembled WGS sequence"/>
</dbReference>